<feature type="region of interest" description="Disordered" evidence="1">
    <location>
        <begin position="95"/>
        <end position="118"/>
    </location>
</feature>
<dbReference type="AlphaFoldDB" id="A0A3S5BTP7"/>
<evidence type="ECO:0000313" key="2">
    <source>
        <dbReference type="EMBL" id="VEL39453.1"/>
    </source>
</evidence>
<evidence type="ECO:0000256" key="1">
    <source>
        <dbReference type="SAM" id="MobiDB-lite"/>
    </source>
</evidence>
<feature type="compositionally biased region" description="Polar residues" evidence="1">
    <location>
        <begin position="138"/>
        <end position="150"/>
    </location>
</feature>
<comment type="caution">
    <text evidence="2">The sequence shown here is derived from an EMBL/GenBank/DDBJ whole genome shotgun (WGS) entry which is preliminary data.</text>
</comment>
<name>A0A3S5BTP7_9PLAT</name>
<sequence>MIEEGSARFHPKPGRRSGGPRQPERRIKAKRLQYNRIHPSSSDRGPKLIVFKAVSGTDFSLFWCLVLTKHCRTIPHQPNLQSPERVIASSCIQAPSAGQSEGSKLMRESQKGRQPDSWQDVCETSFDKRLSGKFACSTGRSWRPTPSRSNHSPEHVHLHGRQNSRGMRTGTQRKHTTSLASFLNDPQAGSMTVAGCKKPVEHSLDAQAIATNFGQAMQKVNLASICHILPVAKSVEDRFGGCVCGINRF</sequence>
<dbReference type="EMBL" id="CAAALY010261311">
    <property type="protein sequence ID" value="VEL39453.1"/>
    <property type="molecule type" value="Genomic_DNA"/>
</dbReference>
<gene>
    <name evidence="2" type="ORF">PXEA_LOCUS32893</name>
</gene>
<dbReference type="Proteomes" id="UP000784294">
    <property type="component" value="Unassembled WGS sequence"/>
</dbReference>
<feature type="compositionally biased region" description="Polar residues" evidence="1">
    <location>
        <begin position="161"/>
        <end position="170"/>
    </location>
</feature>
<feature type="region of interest" description="Disordered" evidence="1">
    <location>
        <begin position="1"/>
        <end position="24"/>
    </location>
</feature>
<keyword evidence="3" id="KW-1185">Reference proteome</keyword>
<proteinExistence type="predicted"/>
<reference evidence="2" key="1">
    <citation type="submission" date="2018-11" db="EMBL/GenBank/DDBJ databases">
        <authorList>
            <consortium name="Pathogen Informatics"/>
        </authorList>
    </citation>
    <scope>NUCLEOTIDE SEQUENCE</scope>
</reference>
<feature type="region of interest" description="Disordered" evidence="1">
    <location>
        <begin position="137"/>
        <end position="170"/>
    </location>
</feature>
<feature type="compositionally biased region" description="Basic and acidic residues" evidence="1">
    <location>
        <begin position="104"/>
        <end position="114"/>
    </location>
</feature>
<protein>
    <submittedName>
        <fullName evidence="2">Uncharacterized protein</fullName>
    </submittedName>
</protein>
<organism evidence="2 3">
    <name type="scientific">Protopolystoma xenopodis</name>
    <dbReference type="NCBI Taxonomy" id="117903"/>
    <lineage>
        <taxon>Eukaryota</taxon>
        <taxon>Metazoa</taxon>
        <taxon>Spiralia</taxon>
        <taxon>Lophotrochozoa</taxon>
        <taxon>Platyhelminthes</taxon>
        <taxon>Monogenea</taxon>
        <taxon>Polyopisthocotylea</taxon>
        <taxon>Polystomatidea</taxon>
        <taxon>Polystomatidae</taxon>
        <taxon>Protopolystoma</taxon>
    </lineage>
</organism>
<evidence type="ECO:0000313" key="3">
    <source>
        <dbReference type="Proteomes" id="UP000784294"/>
    </source>
</evidence>
<accession>A0A3S5BTP7</accession>